<feature type="region of interest" description="Disordered" evidence="4">
    <location>
        <begin position="192"/>
        <end position="273"/>
    </location>
</feature>
<sequence length="292" mass="33639">MSKRRQYRRRRGSEEESEEPEKSVGEDETVSKTLQEAKEAQKYRRRPAGVSAVGLAFGKKFSDEEAIAPDPFKLTTGGLVELRDIKTSDMQGADDEVVKLSANFSAETKKLDNEEHMLDYIEKEMAKRKPVASDRDEDISRYDQKIKALYQVPENLQVKKKEQSEEMLSNQMLSGIPEVDLGLEARFSNIEETEQARQEQLKHKPGDTPNKNFTLHSLRFHRVSKEPHLRKSKEEEVEPAKPAFIPVVGENEPELVPAGQGVDNKRKKKLEQAQMATDDYHYDRFRKKTRMF</sequence>
<accession>A0AA35T2E4</accession>
<keyword evidence="3" id="KW-0539">Nucleus</keyword>
<evidence type="ECO:0000256" key="4">
    <source>
        <dbReference type="SAM" id="MobiDB-lite"/>
    </source>
</evidence>
<comment type="subcellular location">
    <subcellularLocation>
        <location evidence="1">Nucleus</location>
    </subcellularLocation>
</comment>
<dbReference type="InterPro" id="IPR010756">
    <property type="entry name" value="Tls1-like"/>
</dbReference>
<name>A0AA35T2E4_GEOBA</name>
<proteinExistence type="inferred from homology"/>
<evidence type="ECO:0000256" key="3">
    <source>
        <dbReference type="ARBA" id="ARBA00023242"/>
    </source>
</evidence>
<dbReference type="GO" id="GO:0005681">
    <property type="term" value="C:spliceosomal complex"/>
    <property type="evidence" value="ECO:0007669"/>
    <property type="project" value="TreeGrafter"/>
</dbReference>
<dbReference type="GO" id="GO:0000398">
    <property type="term" value="P:mRNA splicing, via spliceosome"/>
    <property type="evidence" value="ECO:0007669"/>
    <property type="project" value="TreeGrafter"/>
</dbReference>
<keyword evidence="6" id="KW-1185">Reference proteome</keyword>
<dbReference type="EMBL" id="CASHTH010003024">
    <property type="protein sequence ID" value="CAI8039111.1"/>
    <property type="molecule type" value="Genomic_DNA"/>
</dbReference>
<comment type="caution">
    <text evidence="5">The sequence shown here is derived from an EMBL/GenBank/DDBJ whole genome shotgun (WGS) entry which is preliminary data.</text>
</comment>
<evidence type="ECO:0000313" key="6">
    <source>
        <dbReference type="Proteomes" id="UP001174909"/>
    </source>
</evidence>
<dbReference type="Pfam" id="PF07052">
    <property type="entry name" value="Hep_59"/>
    <property type="match status" value="1"/>
</dbReference>
<protein>
    <submittedName>
        <fullName evidence="5">Telomere length and silencing protein 1 homolog</fullName>
    </submittedName>
</protein>
<comment type="similarity">
    <text evidence="2">Belongs to the TLS1 family.</text>
</comment>
<gene>
    <name evidence="5" type="ORF">GBAR_LOCUS21749</name>
</gene>
<dbReference type="AlphaFoldDB" id="A0AA35T2E4"/>
<organism evidence="5 6">
    <name type="scientific">Geodia barretti</name>
    <name type="common">Barrett's horny sponge</name>
    <dbReference type="NCBI Taxonomy" id="519541"/>
    <lineage>
        <taxon>Eukaryota</taxon>
        <taxon>Metazoa</taxon>
        <taxon>Porifera</taxon>
        <taxon>Demospongiae</taxon>
        <taxon>Heteroscleromorpha</taxon>
        <taxon>Tetractinellida</taxon>
        <taxon>Astrophorina</taxon>
        <taxon>Geodiidae</taxon>
        <taxon>Geodia</taxon>
    </lineage>
</organism>
<dbReference type="PANTHER" id="PTHR13486:SF2">
    <property type="entry name" value="SPLICING FACTOR C9ORF78"/>
    <property type="match status" value="1"/>
</dbReference>
<feature type="compositionally biased region" description="Basic and acidic residues" evidence="4">
    <location>
        <begin position="194"/>
        <end position="206"/>
    </location>
</feature>
<evidence type="ECO:0000313" key="5">
    <source>
        <dbReference type="EMBL" id="CAI8039111.1"/>
    </source>
</evidence>
<dbReference type="Proteomes" id="UP001174909">
    <property type="component" value="Unassembled WGS sequence"/>
</dbReference>
<dbReference type="PANTHER" id="PTHR13486">
    <property type="entry name" value="TELOMERE LENGTH AND SILENCING PROTEIN 1 TLS1 FAMILY MEMBER"/>
    <property type="match status" value="1"/>
</dbReference>
<feature type="compositionally biased region" description="Basic residues" evidence="4">
    <location>
        <begin position="1"/>
        <end position="11"/>
    </location>
</feature>
<feature type="region of interest" description="Disordered" evidence="4">
    <location>
        <begin position="1"/>
        <end position="48"/>
    </location>
</feature>
<evidence type="ECO:0000256" key="1">
    <source>
        <dbReference type="ARBA" id="ARBA00004123"/>
    </source>
</evidence>
<evidence type="ECO:0000256" key="2">
    <source>
        <dbReference type="ARBA" id="ARBA00007643"/>
    </source>
</evidence>
<feature type="compositionally biased region" description="Basic and acidic residues" evidence="4">
    <location>
        <begin position="223"/>
        <end position="234"/>
    </location>
</feature>
<reference evidence="5" key="1">
    <citation type="submission" date="2023-03" db="EMBL/GenBank/DDBJ databases">
        <authorList>
            <person name="Steffen K."/>
            <person name="Cardenas P."/>
        </authorList>
    </citation>
    <scope>NUCLEOTIDE SEQUENCE</scope>
</reference>